<comment type="caution">
    <text evidence="8">Lacks conserved residue(s) required for the propagation of feature annotation.</text>
</comment>
<dbReference type="KEGG" id="cbut:ATN24_02990"/>
<name>A0A0Q0ZUM3_CLOBU</name>
<dbReference type="EMBL" id="WOFV02000024">
    <property type="protein sequence ID" value="NAS18034.1"/>
    <property type="molecule type" value="Genomic_DNA"/>
</dbReference>
<feature type="binding site" evidence="8">
    <location>
        <position position="10"/>
    </location>
    <ligand>
        <name>a divalent metal cation</name>
        <dbReference type="ChEBI" id="CHEBI:60240"/>
    </ligand>
</feature>
<reference evidence="11 14" key="2">
    <citation type="submission" date="2019-07" db="EMBL/GenBank/DDBJ databases">
        <title>Whole genome shotgun sequence of Clostridium butyricum NBRC 3858.</title>
        <authorList>
            <person name="Hosoyama A."/>
            <person name="Uohara A."/>
            <person name="Ohji S."/>
            <person name="Ichikawa N."/>
        </authorList>
    </citation>
    <scope>NUCLEOTIDE SEQUENCE [LARGE SCALE GENOMIC DNA]</scope>
    <source>
        <strain evidence="11 14">NBRC 3858</strain>
    </source>
</reference>
<dbReference type="GO" id="GO:0008685">
    <property type="term" value="F:2-C-methyl-D-erythritol 2,4-cyclodiphosphate synthase activity"/>
    <property type="evidence" value="ECO:0007669"/>
    <property type="project" value="UniProtKB-UniRule"/>
</dbReference>
<evidence type="ECO:0000313" key="11">
    <source>
        <dbReference type="EMBL" id="GEQ22073.1"/>
    </source>
</evidence>
<dbReference type="Gene3D" id="3.30.1330.50">
    <property type="entry name" value="2-C-methyl-D-erythritol 2,4-cyclodiphosphate synthase"/>
    <property type="match status" value="1"/>
</dbReference>
<dbReference type="EC" id="4.6.1.12" evidence="4 8"/>
<comment type="function">
    <text evidence="8">Involved in the biosynthesis of isopentenyl diphosphate (IPP) and dimethylallyl diphosphate (DMAPP), two major building blocks of isoprenoid compounds. Catalyzes the conversion of 4-diphosphocytidyl-2-C-methyl-D-erythritol 2-phosphate (CDP-ME2P) to 2-C-methyl-D-erythritol 2,4-cyclodiphosphate (ME-CPP) with a corresponding release of cytidine 5-monophosphate (CMP).</text>
</comment>
<feature type="binding site" evidence="8">
    <location>
        <begin position="61"/>
        <end position="65"/>
    </location>
    <ligand>
        <name>4-CDP-2-C-methyl-D-erythritol 2-phosphate</name>
        <dbReference type="ChEBI" id="CHEBI:57919"/>
    </ligand>
</feature>
<keyword evidence="7 8" id="KW-0456">Lyase</keyword>
<feature type="binding site" evidence="8">
    <location>
        <position position="8"/>
    </location>
    <ligand>
        <name>a divalent metal cation</name>
        <dbReference type="ChEBI" id="CHEBI:60240"/>
    </ligand>
</feature>
<reference evidence="13 16" key="1">
    <citation type="submission" date="2019-05" db="EMBL/GenBank/DDBJ databases">
        <authorList>
            <person name="Schori C."/>
            <person name="Ahrens C."/>
        </authorList>
    </citation>
    <scope>NUCLEOTIDE SEQUENCE [LARGE SCALE GENOMIC DNA]</scope>
    <source>
        <strain evidence="13 16">DSM 10702</strain>
    </source>
</reference>
<evidence type="ECO:0000256" key="5">
    <source>
        <dbReference type="ARBA" id="ARBA00022723"/>
    </source>
</evidence>
<dbReference type="Proteomes" id="UP000321089">
    <property type="component" value="Unassembled WGS sequence"/>
</dbReference>
<dbReference type="PROSITE" id="PS01350">
    <property type="entry name" value="ISPF"/>
    <property type="match status" value="1"/>
</dbReference>
<evidence type="ECO:0000313" key="12">
    <source>
        <dbReference type="EMBL" id="NAS18034.1"/>
    </source>
</evidence>
<protein>
    <recommendedName>
        <fullName evidence="4 8">2-C-methyl-D-erythritol 2,4-cyclodiphosphate synthase</fullName>
        <shortName evidence="8">MECDP-synthase</shortName>
        <shortName evidence="8">MECPP-synthase</shortName>
        <shortName evidence="8">MECPS</shortName>
        <ecNumber evidence="4 8">4.6.1.12</ecNumber>
    </recommendedName>
</protein>
<evidence type="ECO:0000313" key="13">
    <source>
        <dbReference type="EMBL" id="QMW92463.1"/>
    </source>
</evidence>
<feature type="site" description="Transition state stabilizer" evidence="8">
    <location>
        <position position="34"/>
    </location>
</feature>
<dbReference type="GO" id="GO:0016114">
    <property type="term" value="P:terpenoid biosynthetic process"/>
    <property type="evidence" value="ECO:0007669"/>
    <property type="project" value="InterPro"/>
</dbReference>
<comment type="similarity">
    <text evidence="3 8 9">Belongs to the IspF family.</text>
</comment>
<evidence type="ECO:0000256" key="9">
    <source>
        <dbReference type="RuleBase" id="RU004395"/>
    </source>
</evidence>
<dbReference type="GO" id="GO:0019288">
    <property type="term" value="P:isopentenyl diphosphate biosynthetic process, methylerythritol 4-phosphate pathway"/>
    <property type="evidence" value="ECO:0007669"/>
    <property type="project" value="UniProtKB-UniRule"/>
</dbReference>
<comment type="catalytic activity">
    <reaction evidence="1 8 9">
        <text>4-CDP-2-C-methyl-D-erythritol 2-phosphate = 2-C-methyl-D-erythritol 2,4-cyclic diphosphate + CMP</text>
        <dbReference type="Rhea" id="RHEA:23864"/>
        <dbReference type="ChEBI" id="CHEBI:57919"/>
        <dbReference type="ChEBI" id="CHEBI:58483"/>
        <dbReference type="ChEBI" id="CHEBI:60377"/>
        <dbReference type="EC" id="4.6.1.12"/>
    </reaction>
</comment>
<feature type="binding site" evidence="8">
    <location>
        <position position="139"/>
    </location>
    <ligand>
        <name>4-CDP-2-C-methyl-D-erythritol 2-phosphate</name>
        <dbReference type="ChEBI" id="CHEBI:57919"/>
    </ligand>
</feature>
<reference evidence="12 15" key="3">
    <citation type="submission" date="2020-01" db="EMBL/GenBank/DDBJ databases">
        <title>Genome sequence of a 1,3-propanediol producer, Clostridium butyricum S3.</title>
        <authorList>
            <person name="Zhou J."/>
        </authorList>
    </citation>
    <scope>NUCLEOTIDE SEQUENCE [LARGE SCALE GENOMIC DNA]</scope>
    <source>
        <strain evidence="12 15">S3</strain>
    </source>
</reference>
<dbReference type="OrthoDB" id="9804336at2"/>
<dbReference type="Pfam" id="PF02542">
    <property type="entry name" value="YgbB"/>
    <property type="match status" value="1"/>
</dbReference>
<dbReference type="Proteomes" id="UP000515243">
    <property type="component" value="Chromosome 1"/>
</dbReference>
<dbReference type="PANTHER" id="PTHR43181:SF1">
    <property type="entry name" value="2-C-METHYL-D-ERYTHRITOL 2,4-CYCLODIPHOSPHATE SYNTHASE, CHLOROPLASTIC"/>
    <property type="match status" value="1"/>
</dbReference>
<evidence type="ECO:0000313" key="14">
    <source>
        <dbReference type="Proteomes" id="UP000321089"/>
    </source>
</evidence>
<dbReference type="EMBL" id="BKBC01000039">
    <property type="protein sequence ID" value="GEQ22073.1"/>
    <property type="molecule type" value="Genomic_DNA"/>
</dbReference>
<feature type="binding site" evidence="8">
    <location>
        <begin position="8"/>
        <end position="10"/>
    </location>
    <ligand>
        <name>4-CDP-2-C-methyl-D-erythritol 2-phosphate</name>
        <dbReference type="ChEBI" id="CHEBI:57919"/>
    </ligand>
</feature>
<organism evidence="12 15">
    <name type="scientific">Clostridium butyricum</name>
    <dbReference type="NCBI Taxonomy" id="1492"/>
    <lineage>
        <taxon>Bacteria</taxon>
        <taxon>Bacillati</taxon>
        <taxon>Bacillota</taxon>
        <taxon>Clostridia</taxon>
        <taxon>Eubacteriales</taxon>
        <taxon>Clostridiaceae</taxon>
        <taxon>Clostridium</taxon>
    </lineage>
</organism>
<dbReference type="GO" id="GO:0046872">
    <property type="term" value="F:metal ion binding"/>
    <property type="evidence" value="ECO:0007669"/>
    <property type="project" value="UniProtKB-KW"/>
</dbReference>
<dbReference type="SUPFAM" id="SSF69765">
    <property type="entry name" value="IpsF-like"/>
    <property type="match status" value="1"/>
</dbReference>
<gene>
    <name evidence="8 11" type="primary">ispF</name>
    <name evidence="11" type="ORF">CBU02nite_25790</name>
    <name evidence="13" type="ORF">FF104_16360</name>
    <name evidence="12" type="ORF">GND98_009140</name>
</gene>
<dbReference type="CDD" id="cd00554">
    <property type="entry name" value="MECDP_synthase"/>
    <property type="match status" value="1"/>
</dbReference>
<dbReference type="HAMAP" id="MF_00107">
    <property type="entry name" value="IspF"/>
    <property type="match status" value="1"/>
</dbReference>
<evidence type="ECO:0000259" key="10">
    <source>
        <dbReference type="Pfam" id="PF02542"/>
    </source>
</evidence>
<dbReference type="InterPro" id="IPR020555">
    <property type="entry name" value="MECDP_synthase_CS"/>
</dbReference>
<evidence type="ECO:0000256" key="4">
    <source>
        <dbReference type="ARBA" id="ARBA00012579"/>
    </source>
</evidence>
<dbReference type="FunFam" id="3.30.1330.50:FF:000001">
    <property type="entry name" value="2-C-methyl-D-erythritol 2,4-cyclodiphosphate synthase"/>
    <property type="match status" value="1"/>
</dbReference>
<keyword evidence="6 8" id="KW-0414">Isoprene biosynthesis</keyword>
<proteinExistence type="inferred from homology"/>
<comment type="pathway">
    <text evidence="2 8">Isoprenoid biosynthesis; isopentenyl diphosphate biosynthesis via DXP pathway; isopentenyl diphosphate from 1-deoxy-D-xylulose 5-phosphate: step 4/6.</text>
</comment>
<dbReference type="Proteomes" id="UP000474042">
    <property type="component" value="Unassembled WGS sequence"/>
</dbReference>
<dbReference type="InterPro" id="IPR003526">
    <property type="entry name" value="MECDP_synthase"/>
</dbReference>
<feature type="binding site" evidence="8">
    <location>
        <begin position="34"/>
        <end position="35"/>
    </location>
    <ligand>
        <name>4-CDP-2-C-methyl-D-erythritol 2-phosphate</name>
        <dbReference type="ChEBI" id="CHEBI:57919"/>
    </ligand>
</feature>
<sequence>MRIGMGYDVHKLVEDRKLIIGGVEIPFEKGLLGHSDADVLLHAIMDSLLGACALGDIGRHFPDTDIKYKGISSINLLEETGRIIFENGYSINNIDATIIAQKPKMSPHIETMRKNIAKALNIDINQINIKATTEEGLGFTGEMLGISAQSIASVN</sequence>
<dbReference type="PANTHER" id="PTHR43181">
    <property type="entry name" value="2-C-METHYL-D-ERYTHRITOL 2,4-CYCLODIPHOSPHATE SYNTHASE, CHLOROPLASTIC"/>
    <property type="match status" value="1"/>
</dbReference>
<dbReference type="EMBL" id="CP040626">
    <property type="protein sequence ID" value="QMW92463.1"/>
    <property type="molecule type" value="Genomic_DNA"/>
</dbReference>
<dbReference type="NCBIfam" id="TIGR00151">
    <property type="entry name" value="ispF"/>
    <property type="match status" value="1"/>
</dbReference>
<feature type="domain" description="2-C-methyl-D-erythritol 2,4-cyclodiphosphate synthase" evidence="10">
    <location>
        <begin position="1"/>
        <end position="154"/>
    </location>
</feature>
<feature type="binding site" evidence="8">
    <location>
        <begin position="132"/>
        <end position="135"/>
    </location>
    <ligand>
        <name>4-CDP-2-C-methyl-D-erythritol 2-phosphate</name>
        <dbReference type="ChEBI" id="CHEBI:57919"/>
    </ligand>
</feature>
<dbReference type="UniPathway" id="UPA00056">
    <property type="reaction ID" value="UER00095"/>
</dbReference>
<dbReference type="GeneID" id="92945778"/>
<evidence type="ECO:0000256" key="8">
    <source>
        <dbReference type="HAMAP-Rule" id="MF_00107"/>
    </source>
</evidence>
<dbReference type="RefSeq" id="WP_002582734.1">
    <property type="nucleotide sequence ID" value="NZ_AP019716.1"/>
</dbReference>
<evidence type="ECO:0000256" key="1">
    <source>
        <dbReference type="ARBA" id="ARBA00000200"/>
    </source>
</evidence>
<comment type="subunit">
    <text evidence="8">Homotrimer.</text>
</comment>
<evidence type="ECO:0000313" key="15">
    <source>
        <dbReference type="Proteomes" id="UP000474042"/>
    </source>
</evidence>
<accession>A0A0Q0ZUM3</accession>
<dbReference type="AlphaFoldDB" id="A0A0Q0ZUM3"/>
<evidence type="ECO:0000256" key="7">
    <source>
        <dbReference type="ARBA" id="ARBA00023239"/>
    </source>
</evidence>
<evidence type="ECO:0000256" key="6">
    <source>
        <dbReference type="ARBA" id="ARBA00023229"/>
    </source>
</evidence>
<feature type="binding site" evidence="8">
    <location>
        <position position="42"/>
    </location>
    <ligand>
        <name>a divalent metal cation</name>
        <dbReference type="ChEBI" id="CHEBI:60240"/>
    </ligand>
</feature>
<feature type="site" description="Transition state stabilizer" evidence="8">
    <location>
        <position position="133"/>
    </location>
</feature>
<evidence type="ECO:0000256" key="2">
    <source>
        <dbReference type="ARBA" id="ARBA00004709"/>
    </source>
</evidence>
<comment type="cofactor">
    <cofactor evidence="8">
        <name>a divalent metal cation</name>
        <dbReference type="ChEBI" id="CHEBI:60240"/>
    </cofactor>
    <text evidence="8">Binds 1 divalent metal cation per subunit.</text>
</comment>
<dbReference type="InterPro" id="IPR036571">
    <property type="entry name" value="MECDP_synthase_sf"/>
</dbReference>
<keyword evidence="5 8" id="KW-0479">Metal-binding</keyword>
<feature type="binding site" evidence="8">
    <location>
        <begin position="56"/>
        <end position="58"/>
    </location>
    <ligand>
        <name>4-CDP-2-C-methyl-D-erythritol 2-phosphate</name>
        <dbReference type="ChEBI" id="CHEBI:57919"/>
    </ligand>
</feature>
<evidence type="ECO:0000313" key="16">
    <source>
        <dbReference type="Proteomes" id="UP000515243"/>
    </source>
</evidence>
<evidence type="ECO:0000256" key="3">
    <source>
        <dbReference type="ARBA" id="ARBA00008480"/>
    </source>
</evidence>